<dbReference type="RefSeq" id="XP_033523762.1">
    <property type="nucleotide sequence ID" value="XM_033670444.1"/>
</dbReference>
<evidence type="ECO:0000313" key="3">
    <source>
        <dbReference type="Proteomes" id="UP000799771"/>
    </source>
</evidence>
<gene>
    <name evidence="2" type="ORF">P153DRAFT_385582</name>
</gene>
<organism evidence="2 3">
    <name type="scientific">Dothidotthia symphoricarpi CBS 119687</name>
    <dbReference type="NCBI Taxonomy" id="1392245"/>
    <lineage>
        <taxon>Eukaryota</taxon>
        <taxon>Fungi</taxon>
        <taxon>Dikarya</taxon>
        <taxon>Ascomycota</taxon>
        <taxon>Pezizomycotina</taxon>
        <taxon>Dothideomycetes</taxon>
        <taxon>Pleosporomycetidae</taxon>
        <taxon>Pleosporales</taxon>
        <taxon>Dothidotthiaceae</taxon>
        <taxon>Dothidotthia</taxon>
    </lineage>
</organism>
<accession>A0A6A6ADN0</accession>
<dbReference type="EMBL" id="ML977506">
    <property type="protein sequence ID" value="KAF2129373.1"/>
    <property type="molecule type" value="Genomic_DNA"/>
</dbReference>
<evidence type="ECO:0000256" key="1">
    <source>
        <dbReference type="SAM" id="MobiDB-lite"/>
    </source>
</evidence>
<protein>
    <submittedName>
        <fullName evidence="2">Uncharacterized protein</fullName>
    </submittedName>
</protein>
<reference evidence="2" key="1">
    <citation type="journal article" date="2020" name="Stud. Mycol.">
        <title>101 Dothideomycetes genomes: a test case for predicting lifestyles and emergence of pathogens.</title>
        <authorList>
            <person name="Haridas S."/>
            <person name="Albert R."/>
            <person name="Binder M."/>
            <person name="Bloem J."/>
            <person name="Labutti K."/>
            <person name="Salamov A."/>
            <person name="Andreopoulos B."/>
            <person name="Baker S."/>
            <person name="Barry K."/>
            <person name="Bills G."/>
            <person name="Bluhm B."/>
            <person name="Cannon C."/>
            <person name="Castanera R."/>
            <person name="Culley D."/>
            <person name="Daum C."/>
            <person name="Ezra D."/>
            <person name="Gonzalez J."/>
            <person name="Henrissat B."/>
            <person name="Kuo A."/>
            <person name="Liang C."/>
            <person name="Lipzen A."/>
            <person name="Lutzoni F."/>
            <person name="Magnuson J."/>
            <person name="Mondo S."/>
            <person name="Nolan M."/>
            <person name="Ohm R."/>
            <person name="Pangilinan J."/>
            <person name="Park H.-J."/>
            <person name="Ramirez L."/>
            <person name="Alfaro M."/>
            <person name="Sun H."/>
            <person name="Tritt A."/>
            <person name="Yoshinaga Y."/>
            <person name="Zwiers L.-H."/>
            <person name="Turgeon B."/>
            <person name="Goodwin S."/>
            <person name="Spatafora J."/>
            <person name="Crous P."/>
            <person name="Grigoriev I."/>
        </authorList>
    </citation>
    <scope>NUCLEOTIDE SEQUENCE</scope>
    <source>
        <strain evidence="2">CBS 119687</strain>
    </source>
</reference>
<keyword evidence="3" id="KW-1185">Reference proteome</keyword>
<proteinExistence type="predicted"/>
<dbReference type="GeneID" id="54410876"/>
<name>A0A6A6ADN0_9PLEO</name>
<dbReference type="Proteomes" id="UP000799771">
    <property type="component" value="Unassembled WGS sequence"/>
</dbReference>
<evidence type="ECO:0000313" key="2">
    <source>
        <dbReference type="EMBL" id="KAF2129373.1"/>
    </source>
</evidence>
<dbReference type="AlphaFoldDB" id="A0A6A6ADN0"/>
<feature type="compositionally biased region" description="Basic and acidic residues" evidence="1">
    <location>
        <begin position="77"/>
        <end position="98"/>
    </location>
</feature>
<feature type="region of interest" description="Disordered" evidence="1">
    <location>
        <begin position="74"/>
        <end position="109"/>
    </location>
</feature>
<sequence length="109" mass="12338">MDIRHEPPSQLSLSPYTQYIAKVERTITELEPLLEVLFPADKTTTNEPAVKKPAATKSTAPKKKAALKDITNVLKRKHEEEDSDSERTYESMTSKRVEATAASSRPRRR</sequence>